<gene>
    <name evidence="1" type="ORF">ACJ8NA_29640</name>
</gene>
<proteinExistence type="predicted"/>
<reference evidence="1 2" key="1">
    <citation type="submission" date="2024-12" db="EMBL/GenBank/DDBJ databases">
        <title>Pseudomonas species isolated from Lotus nodules promote plant growth.</title>
        <authorList>
            <person name="Yu Y.-H."/>
            <person name="Kurtenbach J."/>
            <person name="Crosbie D."/>
            <person name="Brachmann A."/>
            <person name="Marin M."/>
        </authorList>
    </citation>
    <scope>NUCLEOTIDE SEQUENCE [LARGE SCALE GENOMIC DNA]</scope>
    <source>
        <strain evidence="1 2">PLb11B</strain>
    </source>
</reference>
<comment type="caution">
    <text evidence="1">The sequence shown here is derived from an EMBL/GenBank/DDBJ whole genome shotgun (WGS) entry which is preliminary data.</text>
</comment>
<evidence type="ECO:0008006" key="3">
    <source>
        <dbReference type="Google" id="ProtNLM"/>
    </source>
</evidence>
<evidence type="ECO:0000313" key="1">
    <source>
        <dbReference type="EMBL" id="MFL9002784.1"/>
    </source>
</evidence>
<accession>A0ABW8WD01</accession>
<sequence length="241" mass="28088">MNEDIIKKIISCLSIARVSAYTNIGFKTDSKELIDAYFSLQEMSSHFFVPIQVIEICLRNSIQTALYNRFPKDEKNGKNWYDILPISDESKKIVLSAKTKSLVNAGKKGAANYTEDDLVSNMMFGFWVHMLEPIHATSQSNPYHFWQYELDNIFPGRNGKSVKEIFSELKRINVYRNRLYHHEPVWKGKKVKSLNQAIASLEREYDNIFTVIGWLSPEKINYMVDVGFKGRFEECCNKYRK</sequence>
<organism evidence="1 2">
    <name type="scientific">Pseudomonas azerbaijanorientalis</name>
    <dbReference type="NCBI Taxonomy" id="2842350"/>
    <lineage>
        <taxon>Bacteria</taxon>
        <taxon>Pseudomonadati</taxon>
        <taxon>Pseudomonadota</taxon>
        <taxon>Gammaproteobacteria</taxon>
        <taxon>Pseudomonadales</taxon>
        <taxon>Pseudomonadaceae</taxon>
        <taxon>Pseudomonas</taxon>
    </lineage>
</organism>
<dbReference type="RefSeq" id="WP_407802652.1">
    <property type="nucleotide sequence ID" value="NZ_JBJNUX010000040.1"/>
</dbReference>
<protein>
    <recommendedName>
        <fullName evidence="3">Abi family protein</fullName>
    </recommendedName>
</protein>
<dbReference type="EMBL" id="JBJNUY010000024">
    <property type="protein sequence ID" value="MFL9002784.1"/>
    <property type="molecule type" value="Genomic_DNA"/>
</dbReference>
<keyword evidence="2" id="KW-1185">Reference proteome</keyword>
<dbReference type="Proteomes" id="UP001628646">
    <property type="component" value="Unassembled WGS sequence"/>
</dbReference>
<evidence type="ECO:0000313" key="2">
    <source>
        <dbReference type="Proteomes" id="UP001628646"/>
    </source>
</evidence>
<name>A0ABW8WD01_9PSED</name>